<dbReference type="InterPro" id="IPR036005">
    <property type="entry name" value="Creatinase/aminopeptidase-like"/>
</dbReference>
<dbReference type="Proteomes" id="UP000254621">
    <property type="component" value="Unassembled WGS sequence"/>
</dbReference>
<dbReference type="AlphaFoldDB" id="A0A380P1S1"/>
<dbReference type="PANTHER" id="PTHR43330:SF17">
    <property type="entry name" value="METHIONINE AMINOPEPTIDASE"/>
    <property type="match status" value="1"/>
</dbReference>
<keyword evidence="1" id="KW-0031">Aminopeptidase</keyword>
<dbReference type="Gene3D" id="3.90.230.10">
    <property type="entry name" value="Creatinase/methionine aminopeptidase superfamily"/>
    <property type="match status" value="1"/>
</dbReference>
<dbReference type="EC" id="3.4.11.18" evidence="1"/>
<dbReference type="SUPFAM" id="SSF55920">
    <property type="entry name" value="Creatinase/aminopeptidase"/>
    <property type="match status" value="1"/>
</dbReference>
<proteinExistence type="predicted"/>
<keyword evidence="1" id="KW-0378">Hydrolase</keyword>
<name>A0A380P1S1_WEIVI</name>
<dbReference type="GO" id="GO:0070006">
    <property type="term" value="F:metalloaminopeptidase activity"/>
    <property type="evidence" value="ECO:0007669"/>
    <property type="project" value="TreeGrafter"/>
</dbReference>
<keyword evidence="1" id="KW-0645">Protease</keyword>
<organism evidence="1 2">
    <name type="scientific">Weissella viridescens</name>
    <name type="common">Lactobacillus viridescens</name>
    <dbReference type="NCBI Taxonomy" id="1629"/>
    <lineage>
        <taxon>Bacteria</taxon>
        <taxon>Bacillati</taxon>
        <taxon>Bacillota</taxon>
        <taxon>Bacilli</taxon>
        <taxon>Lactobacillales</taxon>
        <taxon>Lactobacillaceae</taxon>
        <taxon>Weissella</taxon>
    </lineage>
</organism>
<evidence type="ECO:0000313" key="2">
    <source>
        <dbReference type="Proteomes" id="UP000254621"/>
    </source>
</evidence>
<dbReference type="GO" id="GO:0004239">
    <property type="term" value="F:initiator methionyl aminopeptidase activity"/>
    <property type="evidence" value="ECO:0007669"/>
    <property type="project" value="UniProtKB-EC"/>
</dbReference>
<dbReference type="PANTHER" id="PTHR43330">
    <property type="entry name" value="METHIONINE AMINOPEPTIDASE"/>
    <property type="match status" value="1"/>
</dbReference>
<dbReference type="GO" id="GO:0005829">
    <property type="term" value="C:cytosol"/>
    <property type="evidence" value="ECO:0007669"/>
    <property type="project" value="TreeGrafter"/>
</dbReference>
<evidence type="ECO:0000313" key="1">
    <source>
        <dbReference type="EMBL" id="SUP59161.1"/>
    </source>
</evidence>
<protein>
    <submittedName>
        <fullName evidence="1">Methionine aminopeptidase 1</fullName>
        <ecNumber evidence="1">3.4.11.18</ecNumber>
    </submittedName>
</protein>
<gene>
    <name evidence="1" type="primary">map_2</name>
    <name evidence="1" type="ORF">NCTC13645_01414</name>
</gene>
<accession>A0A380P1S1</accession>
<dbReference type="EMBL" id="UHIV01000004">
    <property type="protein sequence ID" value="SUP59161.1"/>
    <property type="molecule type" value="Genomic_DNA"/>
</dbReference>
<reference evidence="1 2" key="1">
    <citation type="submission" date="2018-06" db="EMBL/GenBank/DDBJ databases">
        <authorList>
            <consortium name="Pathogen Informatics"/>
            <person name="Doyle S."/>
        </authorList>
    </citation>
    <scope>NUCLEOTIDE SEQUENCE [LARGE SCALE GENOMIC DNA]</scope>
    <source>
        <strain evidence="1 2">NCTC13645</strain>
    </source>
</reference>
<sequence>MITIKSQREIDGMARSGKLLADMHIALRSYIKAGLSTMDVENFCRKFIEDRGGRPAELGFEGYKYATCVAVDEEVAHAIPSKSVF</sequence>